<dbReference type="PATRIC" id="fig|28229.3.peg.4783"/>
<feature type="transmembrane region" description="Helical" evidence="4">
    <location>
        <begin position="6"/>
        <end position="28"/>
    </location>
</feature>
<dbReference type="AlphaFoldDB" id="A0A099KAD2"/>
<feature type="transmembrane region" description="Helical" evidence="4">
    <location>
        <begin position="307"/>
        <end position="326"/>
    </location>
</feature>
<keyword evidence="2" id="KW-0328">Glycosyltransferase</keyword>
<comment type="similarity">
    <text evidence="1">Belongs to the glycosyltransferase 2 family.</text>
</comment>
<evidence type="ECO:0000256" key="3">
    <source>
        <dbReference type="ARBA" id="ARBA00022679"/>
    </source>
</evidence>
<evidence type="ECO:0000313" key="6">
    <source>
        <dbReference type="Proteomes" id="UP000029868"/>
    </source>
</evidence>
<dbReference type="InterPro" id="IPR029044">
    <property type="entry name" value="Nucleotide-diphossugar_trans"/>
</dbReference>
<proteinExistence type="inferred from homology"/>
<dbReference type="Pfam" id="PF13641">
    <property type="entry name" value="Glyco_tranf_2_3"/>
    <property type="match status" value="1"/>
</dbReference>
<evidence type="ECO:0008006" key="7">
    <source>
        <dbReference type="Google" id="ProtNLM"/>
    </source>
</evidence>
<sequence length="394" mass="44890">MLDIIMIIIFAVAIFLVIYHHAIYPLLLKIAAKDKKVKTPKITARRYIFSDEDKKLNCFSIIIPAFNEAKFIAEKIRNLSVIDYPSDRYELILLCDGCQDNTHDIARQTLAELACHDLKVQLINFTDNRGKVAVLKEGVSRAKFDNIVFSDVSALLPVNSLLMLASHFKNPTVGAVSGGYQFIQKGTAGEQCYWRYQSMVKARESSIASVLGAHGAFYALRKSCYQEVPEDTINDDFLIPMNVIKQGYRVIYEPRVVAIELEQVNLEQDMSRRLRIAAGNFQQLIYLLPLLSPKYGWNAVNFASGKALRAITPFILVFIFACNIYLLPIHYLFLLIFSCQVFLYSLVLFINLFHISPKLNALKLICYLVNGYWVALKGSLKYIFGLQEKIWTKI</sequence>
<organism evidence="5 6">
    <name type="scientific">Colwellia psychrerythraea</name>
    <name type="common">Vibrio psychroerythus</name>
    <dbReference type="NCBI Taxonomy" id="28229"/>
    <lineage>
        <taxon>Bacteria</taxon>
        <taxon>Pseudomonadati</taxon>
        <taxon>Pseudomonadota</taxon>
        <taxon>Gammaproteobacteria</taxon>
        <taxon>Alteromonadales</taxon>
        <taxon>Colwelliaceae</taxon>
        <taxon>Colwellia</taxon>
    </lineage>
</organism>
<dbReference type="Gene3D" id="3.90.550.10">
    <property type="entry name" value="Spore Coat Polysaccharide Biosynthesis Protein SpsA, Chain A"/>
    <property type="match status" value="1"/>
</dbReference>
<protein>
    <recommendedName>
        <fullName evidence="7">Glycosyl transferase family 2</fullName>
    </recommendedName>
</protein>
<dbReference type="Proteomes" id="UP000029868">
    <property type="component" value="Unassembled WGS sequence"/>
</dbReference>
<keyword evidence="4" id="KW-0812">Transmembrane</keyword>
<dbReference type="RefSeq" id="WP_033084666.1">
    <property type="nucleotide sequence ID" value="NZ_JQEC01000075.1"/>
</dbReference>
<dbReference type="PANTHER" id="PTHR43630">
    <property type="entry name" value="POLY-BETA-1,6-N-ACETYL-D-GLUCOSAMINE SYNTHASE"/>
    <property type="match status" value="1"/>
</dbReference>
<keyword evidence="4" id="KW-0472">Membrane</keyword>
<feature type="transmembrane region" description="Helical" evidence="4">
    <location>
        <begin position="332"/>
        <end position="353"/>
    </location>
</feature>
<evidence type="ECO:0000256" key="2">
    <source>
        <dbReference type="ARBA" id="ARBA00022676"/>
    </source>
</evidence>
<keyword evidence="3" id="KW-0808">Transferase</keyword>
<dbReference type="OrthoDB" id="9766971at2"/>
<dbReference type="EMBL" id="JQEC01000075">
    <property type="protein sequence ID" value="KGJ86558.1"/>
    <property type="molecule type" value="Genomic_DNA"/>
</dbReference>
<accession>A0A099KAD2</accession>
<reference evidence="5 6" key="1">
    <citation type="submission" date="2014-08" db="EMBL/GenBank/DDBJ databases">
        <title>Genomic and Phenotypic Diversity of Colwellia psychrerythraea strains from Disparate Marine Basins.</title>
        <authorList>
            <person name="Techtmann S.M."/>
            <person name="Stelling S.C."/>
            <person name="Utturkar S.M."/>
            <person name="Alshibli N."/>
            <person name="Harris A."/>
            <person name="Brown S.D."/>
            <person name="Hazen T.C."/>
        </authorList>
    </citation>
    <scope>NUCLEOTIDE SEQUENCE [LARGE SCALE GENOMIC DNA]</scope>
    <source>
        <strain evidence="5 6">GAB14E</strain>
    </source>
</reference>
<dbReference type="SUPFAM" id="SSF53448">
    <property type="entry name" value="Nucleotide-diphospho-sugar transferases"/>
    <property type="match status" value="1"/>
</dbReference>
<dbReference type="GO" id="GO:0016757">
    <property type="term" value="F:glycosyltransferase activity"/>
    <property type="evidence" value="ECO:0007669"/>
    <property type="project" value="UniProtKB-KW"/>
</dbReference>
<comment type="caution">
    <text evidence="5">The sequence shown here is derived from an EMBL/GenBank/DDBJ whole genome shotgun (WGS) entry which is preliminary data.</text>
</comment>
<evidence type="ECO:0000313" key="5">
    <source>
        <dbReference type="EMBL" id="KGJ86558.1"/>
    </source>
</evidence>
<gene>
    <name evidence="5" type="ORF">GAB14E_0831</name>
</gene>
<evidence type="ECO:0000256" key="4">
    <source>
        <dbReference type="SAM" id="Phobius"/>
    </source>
</evidence>
<name>A0A099KAD2_COLPS</name>
<keyword evidence="4" id="KW-1133">Transmembrane helix</keyword>
<dbReference type="PANTHER" id="PTHR43630:SF1">
    <property type="entry name" value="POLY-BETA-1,6-N-ACETYL-D-GLUCOSAMINE SYNTHASE"/>
    <property type="match status" value="1"/>
</dbReference>
<dbReference type="CDD" id="cd06439">
    <property type="entry name" value="CESA_like_1"/>
    <property type="match status" value="1"/>
</dbReference>
<evidence type="ECO:0000256" key="1">
    <source>
        <dbReference type="ARBA" id="ARBA00006739"/>
    </source>
</evidence>